<dbReference type="GO" id="GO:0005886">
    <property type="term" value="C:plasma membrane"/>
    <property type="evidence" value="ECO:0007669"/>
    <property type="project" value="TreeGrafter"/>
</dbReference>
<keyword evidence="1 3" id="KW-0732">Signal</keyword>
<dbReference type="OMA" id="HEPGENA"/>
<keyword evidence="6" id="KW-1185">Reference proteome</keyword>
<name>A0A3P8SAT9_AMPPE</name>
<dbReference type="InterPro" id="IPR036179">
    <property type="entry name" value="Ig-like_dom_sf"/>
</dbReference>
<evidence type="ECO:0000259" key="4">
    <source>
        <dbReference type="Pfam" id="PF07686"/>
    </source>
</evidence>
<dbReference type="PANTHER" id="PTHR23268:SF102">
    <property type="entry name" value="IMMUNOGLOBULIN V-SET DOMAIN-CONTAINING PROTEIN"/>
    <property type="match status" value="1"/>
</dbReference>
<accession>A0A3P8SAT9</accession>
<dbReference type="InterPro" id="IPR013106">
    <property type="entry name" value="Ig_V-set"/>
</dbReference>
<reference evidence="5" key="2">
    <citation type="submission" date="2025-08" db="UniProtKB">
        <authorList>
            <consortium name="Ensembl"/>
        </authorList>
    </citation>
    <scope>IDENTIFICATION</scope>
</reference>
<dbReference type="PANTHER" id="PTHR23268">
    <property type="entry name" value="T-CELL RECEPTOR BETA CHAIN"/>
    <property type="match status" value="1"/>
</dbReference>
<dbReference type="AlphaFoldDB" id="A0A3P8SAT9"/>
<dbReference type="Gene3D" id="2.60.40.10">
    <property type="entry name" value="Immunoglobulins"/>
    <property type="match status" value="1"/>
</dbReference>
<sequence>SCCWRFCIMIRHIICVGFCSTGSSTSDQVYQTPANIYKKKGETAKIHCSHSILNYNSILWYKQLENRQLQFLGYVYYNNAYPEAGVDVKMEGNAEKEKTCTLIAEALSLDSSAVYFCAASYHSYYTVALF</sequence>
<protein>
    <recommendedName>
        <fullName evidence="4">Immunoglobulin V-set domain-containing protein</fullName>
    </recommendedName>
</protein>
<dbReference type="InterPro" id="IPR013783">
    <property type="entry name" value="Ig-like_fold"/>
</dbReference>
<proteinExistence type="predicted"/>
<dbReference type="SUPFAM" id="SSF48726">
    <property type="entry name" value="Immunoglobulin"/>
    <property type="match status" value="1"/>
</dbReference>
<dbReference type="InterPro" id="IPR050413">
    <property type="entry name" value="TCR_beta_variable"/>
</dbReference>
<reference evidence="5 6" key="1">
    <citation type="submission" date="2018-03" db="EMBL/GenBank/DDBJ databases">
        <title>Finding Nemo's genes: A chromosome-scale reference assembly of the genome of the orange clownfish Amphiprion percula.</title>
        <authorList>
            <person name="Lehmann R."/>
        </authorList>
    </citation>
    <scope>NUCLEOTIDE SEQUENCE</scope>
</reference>
<dbReference type="GO" id="GO:0007166">
    <property type="term" value="P:cell surface receptor signaling pathway"/>
    <property type="evidence" value="ECO:0007669"/>
    <property type="project" value="TreeGrafter"/>
</dbReference>
<dbReference type="Proteomes" id="UP000265080">
    <property type="component" value="Chromosome 18"/>
</dbReference>
<feature type="signal peptide" evidence="3">
    <location>
        <begin position="1"/>
        <end position="26"/>
    </location>
</feature>
<dbReference type="GO" id="GO:0002376">
    <property type="term" value="P:immune system process"/>
    <property type="evidence" value="ECO:0007669"/>
    <property type="project" value="UniProtKB-KW"/>
</dbReference>
<organism evidence="5 6">
    <name type="scientific">Amphiprion percula</name>
    <name type="common">Orange clownfish</name>
    <name type="synonym">Lutjanus percula</name>
    <dbReference type="NCBI Taxonomy" id="161767"/>
    <lineage>
        <taxon>Eukaryota</taxon>
        <taxon>Metazoa</taxon>
        <taxon>Chordata</taxon>
        <taxon>Craniata</taxon>
        <taxon>Vertebrata</taxon>
        <taxon>Euteleostomi</taxon>
        <taxon>Actinopterygii</taxon>
        <taxon>Neopterygii</taxon>
        <taxon>Teleostei</taxon>
        <taxon>Neoteleostei</taxon>
        <taxon>Acanthomorphata</taxon>
        <taxon>Ovalentaria</taxon>
        <taxon>Pomacentridae</taxon>
        <taxon>Amphiprion</taxon>
    </lineage>
</organism>
<dbReference type="Pfam" id="PF07686">
    <property type="entry name" value="V-set"/>
    <property type="match status" value="1"/>
</dbReference>
<dbReference type="STRING" id="161767.ENSAPEP00000009813"/>
<feature type="chain" id="PRO_5018116569" description="Immunoglobulin V-set domain-containing protein" evidence="3">
    <location>
        <begin position="27"/>
        <end position="130"/>
    </location>
</feature>
<evidence type="ECO:0000256" key="1">
    <source>
        <dbReference type="ARBA" id="ARBA00022729"/>
    </source>
</evidence>
<feature type="domain" description="Immunoglobulin V-set" evidence="4">
    <location>
        <begin position="31"/>
        <end position="122"/>
    </location>
</feature>
<keyword evidence="2" id="KW-0391">Immunity</keyword>
<evidence type="ECO:0000256" key="2">
    <source>
        <dbReference type="ARBA" id="ARBA00022859"/>
    </source>
</evidence>
<dbReference type="GeneTree" id="ENSGT01120000272306"/>
<evidence type="ECO:0000313" key="5">
    <source>
        <dbReference type="Ensembl" id="ENSAPEP00000009813.1"/>
    </source>
</evidence>
<evidence type="ECO:0000313" key="6">
    <source>
        <dbReference type="Proteomes" id="UP000265080"/>
    </source>
</evidence>
<evidence type="ECO:0000256" key="3">
    <source>
        <dbReference type="SAM" id="SignalP"/>
    </source>
</evidence>
<reference evidence="5" key="3">
    <citation type="submission" date="2025-09" db="UniProtKB">
        <authorList>
            <consortium name="Ensembl"/>
        </authorList>
    </citation>
    <scope>IDENTIFICATION</scope>
</reference>
<dbReference type="Ensembl" id="ENSAPET00000010081.1">
    <property type="protein sequence ID" value="ENSAPEP00000009813.1"/>
    <property type="gene ID" value="ENSAPEG00000007048.1"/>
</dbReference>